<accession>K0SXL4</accession>
<proteinExistence type="predicted"/>
<organism evidence="2 3">
    <name type="scientific">Thalassiosira oceanica</name>
    <name type="common">Marine diatom</name>
    <dbReference type="NCBI Taxonomy" id="159749"/>
    <lineage>
        <taxon>Eukaryota</taxon>
        <taxon>Sar</taxon>
        <taxon>Stramenopiles</taxon>
        <taxon>Ochrophyta</taxon>
        <taxon>Bacillariophyta</taxon>
        <taxon>Coscinodiscophyceae</taxon>
        <taxon>Thalassiosirophycidae</taxon>
        <taxon>Thalassiosirales</taxon>
        <taxon>Thalassiosiraceae</taxon>
        <taxon>Thalassiosira</taxon>
    </lineage>
</organism>
<sequence>MVGMRRRAAGAETACERIAWRKLVRGAVYATALFGAWSSWHGMSGIQLDASAATPGIRKLPTPVREGAVPKGDAVAGSAAESSEYPSCSEEGSTTPPSDEIVIDYPGIRELDRGHLLERVTEYTRENHVKYMLAGPGKEHYALLHYLSVTYGDCRHFTDIGTRYVSSALALGSNRVSPVWTFDVPQSQERRAAFRGKTEEEWQTQLQEEKVRVTFFNLDLMEAPDDDLKSFLGTWFVMLDTHHLPDTRPFEREFFQRMIDVGFGGVLCLDDIHLNDEMKKWWSELQDGAERGGYRTYDITDIGHRTGTGLVDFSGRVTIKK</sequence>
<protein>
    <submittedName>
        <fullName evidence="2">Uncharacterized protein</fullName>
    </submittedName>
</protein>
<feature type="compositionally biased region" description="Polar residues" evidence="1">
    <location>
        <begin position="80"/>
        <end position="97"/>
    </location>
</feature>
<reference evidence="2 3" key="1">
    <citation type="journal article" date="2012" name="Genome Biol.">
        <title>Genome and low-iron response of an oceanic diatom adapted to chronic iron limitation.</title>
        <authorList>
            <person name="Lommer M."/>
            <person name="Specht M."/>
            <person name="Roy A.S."/>
            <person name="Kraemer L."/>
            <person name="Andreson R."/>
            <person name="Gutowska M.A."/>
            <person name="Wolf J."/>
            <person name="Bergner S.V."/>
            <person name="Schilhabel M.B."/>
            <person name="Klostermeier U.C."/>
            <person name="Beiko R.G."/>
            <person name="Rosenstiel P."/>
            <person name="Hippler M."/>
            <person name="Laroche J."/>
        </authorList>
    </citation>
    <scope>NUCLEOTIDE SEQUENCE [LARGE SCALE GENOMIC DNA]</scope>
    <source>
        <strain evidence="2 3">CCMP1005</strain>
    </source>
</reference>
<dbReference type="Proteomes" id="UP000266841">
    <property type="component" value="Unassembled WGS sequence"/>
</dbReference>
<evidence type="ECO:0000313" key="3">
    <source>
        <dbReference type="Proteomes" id="UP000266841"/>
    </source>
</evidence>
<dbReference type="OrthoDB" id="51780at2759"/>
<dbReference type="EMBL" id="AGNL01015536">
    <property type="protein sequence ID" value="EJK65726.1"/>
    <property type="molecule type" value="Genomic_DNA"/>
</dbReference>
<feature type="region of interest" description="Disordered" evidence="1">
    <location>
        <begin position="61"/>
        <end position="98"/>
    </location>
</feature>
<name>K0SXL4_THAOC</name>
<comment type="caution">
    <text evidence="2">The sequence shown here is derived from an EMBL/GenBank/DDBJ whole genome shotgun (WGS) entry which is preliminary data.</text>
</comment>
<evidence type="ECO:0000256" key="1">
    <source>
        <dbReference type="SAM" id="MobiDB-lite"/>
    </source>
</evidence>
<keyword evidence="3" id="KW-1185">Reference proteome</keyword>
<gene>
    <name evidence="2" type="ORF">THAOC_13388</name>
</gene>
<evidence type="ECO:0000313" key="2">
    <source>
        <dbReference type="EMBL" id="EJK65726.1"/>
    </source>
</evidence>
<dbReference type="AlphaFoldDB" id="K0SXL4"/>